<dbReference type="InterPro" id="IPR001753">
    <property type="entry name" value="Enoyl-CoA_hydra/iso"/>
</dbReference>
<keyword evidence="4" id="KW-1185">Reference proteome</keyword>
<dbReference type="PANTHER" id="PTHR43802">
    <property type="entry name" value="ENOYL-COA HYDRATASE"/>
    <property type="match status" value="1"/>
</dbReference>
<dbReference type="PANTHER" id="PTHR43802:SF1">
    <property type="entry name" value="IP11341P-RELATED"/>
    <property type="match status" value="1"/>
</dbReference>
<dbReference type="SUPFAM" id="SSF52096">
    <property type="entry name" value="ClpP/crotonase"/>
    <property type="match status" value="1"/>
</dbReference>
<dbReference type="InterPro" id="IPR029045">
    <property type="entry name" value="ClpP/crotonase-like_dom_sf"/>
</dbReference>
<reference evidence="2" key="1">
    <citation type="submission" date="2021-02" db="EMBL/GenBank/DDBJ databases">
        <authorList>
            <person name="Nowell W R."/>
        </authorList>
    </citation>
    <scope>NUCLEOTIDE SEQUENCE</scope>
</reference>
<organism evidence="2 4">
    <name type="scientific">Didymodactylos carnosus</name>
    <dbReference type="NCBI Taxonomy" id="1234261"/>
    <lineage>
        <taxon>Eukaryota</taxon>
        <taxon>Metazoa</taxon>
        <taxon>Spiralia</taxon>
        <taxon>Gnathifera</taxon>
        <taxon>Rotifera</taxon>
        <taxon>Eurotatoria</taxon>
        <taxon>Bdelloidea</taxon>
        <taxon>Philodinida</taxon>
        <taxon>Philodinidae</taxon>
        <taxon>Didymodactylos</taxon>
    </lineage>
</organism>
<dbReference type="EMBL" id="CAJOBC010004761">
    <property type="protein sequence ID" value="CAF3839822.1"/>
    <property type="molecule type" value="Genomic_DNA"/>
</dbReference>
<dbReference type="Gene3D" id="1.10.287.2460">
    <property type="match status" value="1"/>
</dbReference>
<comment type="caution">
    <text evidence="2">The sequence shown here is derived from an EMBL/GenBank/DDBJ whole genome shotgun (WGS) entry which is preliminary data.</text>
</comment>
<dbReference type="Proteomes" id="UP000681722">
    <property type="component" value="Unassembled WGS sequence"/>
</dbReference>
<evidence type="ECO:0000313" key="4">
    <source>
        <dbReference type="Proteomes" id="UP000663829"/>
    </source>
</evidence>
<dbReference type="Proteomes" id="UP000663829">
    <property type="component" value="Unassembled WGS sequence"/>
</dbReference>
<gene>
    <name evidence="2" type="ORF">GPM918_LOCUS17367</name>
    <name evidence="3" type="ORF">SRO942_LOCUS17368</name>
</gene>
<dbReference type="Pfam" id="PF00378">
    <property type="entry name" value="ECH_1"/>
    <property type="match status" value="1"/>
</dbReference>
<name>A0A814M0T4_9BILA</name>
<dbReference type="AlphaFoldDB" id="A0A814M0T4"/>
<dbReference type="Gene3D" id="3.90.226.10">
    <property type="entry name" value="2-enoyl-CoA Hydratase, Chain A, domain 1"/>
    <property type="match status" value="1"/>
</dbReference>
<sequence>MLCSFSSRLYRGIRYYSTYKNLIVKNVDDCKEILLIGLNRSTKRNAVNHETALELYEAFLNYENDSKSKIAIIHGHDSDSFCAGYDLTEVSIKFKMDYDKHAPAPMGPSRMFLSKPLIASIKGYAVAGGLELSLIADLRVSERSSKFGVYCRRFGVPLIDGGTVRLPRLIGLSRALDMIISGRTVNADEALSIGLINRLVEDGQSLSESIKLAKQLLKFPYQCMNTDRLSAYYSMNHTMDDSLKNEYENGIKIIEKESIQGAKRFVQGEGRGGMEIK</sequence>
<dbReference type="OrthoDB" id="448450at2759"/>
<comment type="similarity">
    <text evidence="1">Belongs to the enoyl-CoA hydratase/isomerase family.</text>
</comment>
<dbReference type="EMBL" id="CAJNOQ010004760">
    <property type="protein sequence ID" value="CAF1072900.1"/>
    <property type="molecule type" value="Genomic_DNA"/>
</dbReference>
<dbReference type="NCBIfam" id="NF006108">
    <property type="entry name" value="PRK08259.1"/>
    <property type="match status" value="1"/>
</dbReference>
<dbReference type="CDD" id="cd06558">
    <property type="entry name" value="crotonase-like"/>
    <property type="match status" value="1"/>
</dbReference>
<accession>A0A814M0T4</accession>
<proteinExistence type="inferred from homology"/>
<evidence type="ECO:0000256" key="1">
    <source>
        <dbReference type="ARBA" id="ARBA00005254"/>
    </source>
</evidence>
<protein>
    <recommendedName>
        <fullName evidence="5">Enoyl-CoA hydratase</fullName>
    </recommendedName>
</protein>
<evidence type="ECO:0008006" key="5">
    <source>
        <dbReference type="Google" id="ProtNLM"/>
    </source>
</evidence>
<evidence type="ECO:0000313" key="2">
    <source>
        <dbReference type="EMBL" id="CAF1072900.1"/>
    </source>
</evidence>
<evidence type="ECO:0000313" key="3">
    <source>
        <dbReference type="EMBL" id="CAF3839822.1"/>
    </source>
</evidence>